<dbReference type="InterPro" id="IPR001841">
    <property type="entry name" value="Znf_RING"/>
</dbReference>
<keyword evidence="4 6" id="KW-0863">Zinc-finger</keyword>
<evidence type="ECO:0000256" key="4">
    <source>
        <dbReference type="ARBA" id="ARBA00022771"/>
    </source>
</evidence>
<dbReference type="PANTHER" id="PTHR12983:SF9">
    <property type="entry name" value="E3 UBIQUITIN-PROTEIN LIGASE RNF10"/>
    <property type="match status" value="1"/>
</dbReference>
<comment type="caution">
    <text evidence="9">The sequence shown here is derived from an EMBL/GenBank/DDBJ whole genome shotgun (WGS) entry which is preliminary data.</text>
</comment>
<feature type="region of interest" description="Disordered" evidence="7">
    <location>
        <begin position="383"/>
        <end position="413"/>
    </location>
</feature>
<feature type="compositionally biased region" description="Low complexity" evidence="7">
    <location>
        <begin position="1"/>
        <end position="12"/>
    </location>
</feature>
<evidence type="ECO:0000313" key="10">
    <source>
        <dbReference type="Proteomes" id="UP001150266"/>
    </source>
</evidence>
<evidence type="ECO:0000256" key="6">
    <source>
        <dbReference type="PROSITE-ProRule" id="PRU00175"/>
    </source>
</evidence>
<comment type="subcellular location">
    <subcellularLocation>
        <location evidence="1">Cytoplasm</location>
    </subcellularLocation>
</comment>
<feature type="domain" description="RING-type" evidence="8">
    <location>
        <begin position="127"/>
        <end position="168"/>
    </location>
</feature>
<evidence type="ECO:0000256" key="7">
    <source>
        <dbReference type="SAM" id="MobiDB-lite"/>
    </source>
</evidence>
<dbReference type="InterPro" id="IPR017907">
    <property type="entry name" value="Znf_RING_CS"/>
</dbReference>
<dbReference type="EMBL" id="JAOTPV010000003">
    <property type="protein sequence ID" value="KAJ4485692.1"/>
    <property type="molecule type" value="Genomic_DNA"/>
</dbReference>
<keyword evidence="3" id="KW-0479">Metal-binding</keyword>
<keyword evidence="2" id="KW-0963">Cytoplasm</keyword>
<reference evidence="9" key="1">
    <citation type="submission" date="2022-08" db="EMBL/GenBank/DDBJ databases">
        <title>A Global Phylogenomic Analysis of the Shiitake Genus Lentinula.</title>
        <authorList>
            <consortium name="DOE Joint Genome Institute"/>
            <person name="Sierra-Patev S."/>
            <person name="Min B."/>
            <person name="Naranjo-Ortiz M."/>
            <person name="Looney B."/>
            <person name="Konkel Z."/>
            <person name="Slot J.C."/>
            <person name="Sakamoto Y."/>
            <person name="Steenwyk J.L."/>
            <person name="Rokas A."/>
            <person name="Carro J."/>
            <person name="Camarero S."/>
            <person name="Ferreira P."/>
            <person name="Molpeceres G."/>
            <person name="Ruiz-Duenas F.J."/>
            <person name="Serrano A."/>
            <person name="Henrissat B."/>
            <person name="Drula E."/>
            <person name="Hughes K.W."/>
            <person name="Mata J.L."/>
            <person name="Ishikawa N.K."/>
            <person name="Vargas-Isla R."/>
            <person name="Ushijima S."/>
            <person name="Smith C.A."/>
            <person name="Ahrendt S."/>
            <person name="Andreopoulos W."/>
            <person name="He G."/>
            <person name="Labutti K."/>
            <person name="Lipzen A."/>
            <person name="Ng V."/>
            <person name="Riley R."/>
            <person name="Sandor L."/>
            <person name="Barry K."/>
            <person name="Martinez A.T."/>
            <person name="Xiao Y."/>
            <person name="Gibbons J.G."/>
            <person name="Terashima K."/>
            <person name="Grigoriev I.V."/>
            <person name="Hibbett D.S."/>
        </authorList>
    </citation>
    <scope>NUCLEOTIDE SEQUENCE</scope>
    <source>
        <strain evidence="9">JLM2183</strain>
    </source>
</reference>
<keyword evidence="5" id="KW-0862">Zinc</keyword>
<dbReference type="SMART" id="SM00184">
    <property type="entry name" value="RING"/>
    <property type="match status" value="1"/>
</dbReference>
<feature type="compositionally biased region" description="Basic and acidic residues" evidence="7">
    <location>
        <begin position="516"/>
        <end position="533"/>
    </location>
</feature>
<feature type="compositionally biased region" description="Polar residues" evidence="7">
    <location>
        <begin position="383"/>
        <end position="398"/>
    </location>
</feature>
<feature type="compositionally biased region" description="Polar residues" evidence="7">
    <location>
        <begin position="584"/>
        <end position="597"/>
    </location>
</feature>
<evidence type="ECO:0000256" key="2">
    <source>
        <dbReference type="ARBA" id="ARBA00022490"/>
    </source>
</evidence>
<organism evidence="9 10">
    <name type="scientific">Lentinula aciculospora</name>
    <dbReference type="NCBI Taxonomy" id="153920"/>
    <lineage>
        <taxon>Eukaryota</taxon>
        <taxon>Fungi</taxon>
        <taxon>Dikarya</taxon>
        <taxon>Basidiomycota</taxon>
        <taxon>Agaricomycotina</taxon>
        <taxon>Agaricomycetes</taxon>
        <taxon>Agaricomycetidae</taxon>
        <taxon>Agaricales</taxon>
        <taxon>Marasmiineae</taxon>
        <taxon>Omphalotaceae</taxon>
        <taxon>Lentinula</taxon>
    </lineage>
</organism>
<dbReference type="GO" id="GO:0005737">
    <property type="term" value="C:cytoplasm"/>
    <property type="evidence" value="ECO:0007669"/>
    <property type="project" value="UniProtKB-SubCell"/>
</dbReference>
<dbReference type="AlphaFoldDB" id="A0A9W9ALE5"/>
<evidence type="ECO:0000259" key="8">
    <source>
        <dbReference type="PROSITE" id="PS50089"/>
    </source>
</evidence>
<dbReference type="InterPro" id="IPR013083">
    <property type="entry name" value="Znf_RING/FYVE/PHD"/>
</dbReference>
<name>A0A9W9ALE5_9AGAR</name>
<dbReference type="SUPFAM" id="SSF57850">
    <property type="entry name" value="RING/U-box"/>
    <property type="match status" value="1"/>
</dbReference>
<proteinExistence type="predicted"/>
<sequence length="644" mass="71937">MTSTPSSTQTTPKRTVKMASASNSPQNLNHLLNFSLPPRQHQPLSNLPRRSRRSGASHGVWNKERFVNAQYRFVMNPTGDYTVHFADPDIYFQWNDILQVIIPRSSAFASAAAAGDRAGSDEGHTICPICLSPPTAPRMTKCGHIFCFPCILHYLSASESKWAKCPLCLDSVNSSQLKSVKWFDRPDHSVEDSTDVLYASTSSSSSIADTAFDNVPREGATMRMRLIQRPQITTLALPRSLTWPSDLLPPHQAPFYFLPDVFDFSKFMLATPSQLIADLTRDLDELSVERRVLTSMNDDLGVYFIDGAQQKVQNQISKASALDTPILREQIEKAHKDHKELRKRAQLNERIRKVKGNSESNTTDIPQEFLALKAGGSIIPSITSPPAFNSISSNPRSTPKQRRNINPPPPSTSTYYYYQADSGLPLYLHPLDIRILLSHFGGYASFPDNITIRVDAFSEGTVNDELRKRCKYLAHLPEGADVIFVEADLEGAVGVEGLKNFERALKMRKARRKEKGKKDDRAKARAEEREKRHYTSHPSWDSIGVVIPPEPVTVIEPELEEAPAPIPQQVSGAWGQGSFASALRSTTSRGNLPNRRTQNQRDADDEWDMDIAWHELEQRSGGGGKKKRNNRLVVLGGSGVRRGR</sequence>
<gene>
    <name evidence="9" type="ORF">J3R30DRAFT_3283471</name>
</gene>
<dbReference type="Proteomes" id="UP001150266">
    <property type="component" value="Unassembled WGS sequence"/>
</dbReference>
<dbReference type="GO" id="GO:0000976">
    <property type="term" value="F:transcription cis-regulatory region binding"/>
    <property type="evidence" value="ECO:0007669"/>
    <property type="project" value="TreeGrafter"/>
</dbReference>
<evidence type="ECO:0000256" key="1">
    <source>
        <dbReference type="ARBA" id="ARBA00004496"/>
    </source>
</evidence>
<dbReference type="GO" id="GO:0045944">
    <property type="term" value="P:positive regulation of transcription by RNA polymerase II"/>
    <property type="evidence" value="ECO:0007669"/>
    <property type="project" value="TreeGrafter"/>
</dbReference>
<accession>A0A9W9ALE5</accession>
<dbReference type="PROSITE" id="PS00518">
    <property type="entry name" value="ZF_RING_1"/>
    <property type="match status" value="1"/>
</dbReference>
<keyword evidence="10" id="KW-1185">Reference proteome</keyword>
<dbReference type="CDD" id="cd16536">
    <property type="entry name" value="RING-HC_RNF10"/>
    <property type="match status" value="1"/>
</dbReference>
<feature type="region of interest" description="Disordered" evidence="7">
    <location>
        <begin position="584"/>
        <end position="605"/>
    </location>
</feature>
<feature type="region of interest" description="Disordered" evidence="7">
    <location>
        <begin position="618"/>
        <end position="644"/>
    </location>
</feature>
<dbReference type="GO" id="GO:0008270">
    <property type="term" value="F:zinc ion binding"/>
    <property type="evidence" value="ECO:0007669"/>
    <property type="project" value="UniProtKB-KW"/>
</dbReference>
<dbReference type="InterPro" id="IPR018957">
    <property type="entry name" value="Znf_C3HC4_RING-type"/>
</dbReference>
<feature type="region of interest" description="Disordered" evidence="7">
    <location>
        <begin position="509"/>
        <end position="535"/>
    </location>
</feature>
<feature type="region of interest" description="Disordered" evidence="7">
    <location>
        <begin position="1"/>
        <end position="22"/>
    </location>
</feature>
<dbReference type="Gene3D" id="3.30.40.10">
    <property type="entry name" value="Zinc/RING finger domain, C3HC4 (zinc finger)"/>
    <property type="match status" value="1"/>
</dbReference>
<dbReference type="OrthoDB" id="302966at2759"/>
<dbReference type="Pfam" id="PF00097">
    <property type="entry name" value="zf-C3HC4"/>
    <property type="match status" value="1"/>
</dbReference>
<evidence type="ECO:0000256" key="5">
    <source>
        <dbReference type="ARBA" id="ARBA00022833"/>
    </source>
</evidence>
<protein>
    <recommendedName>
        <fullName evidence="8">RING-type domain-containing protein</fullName>
    </recommendedName>
</protein>
<dbReference type="PROSITE" id="PS50089">
    <property type="entry name" value="ZF_RING_2"/>
    <property type="match status" value="1"/>
</dbReference>
<dbReference type="InterPro" id="IPR039739">
    <property type="entry name" value="MAG2/RNF10"/>
</dbReference>
<dbReference type="PANTHER" id="PTHR12983">
    <property type="entry name" value="RING FINGER 10 FAMILY MEMBER"/>
    <property type="match status" value="1"/>
</dbReference>
<evidence type="ECO:0000313" key="9">
    <source>
        <dbReference type="EMBL" id="KAJ4485692.1"/>
    </source>
</evidence>
<evidence type="ECO:0000256" key="3">
    <source>
        <dbReference type="ARBA" id="ARBA00022723"/>
    </source>
</evidence>